<evidence type="ECO:0000313" key="2">
    <source>
        <dbReference type="Proteomes" id="UP001500266"/>
    </source>
</evidence>
<gene>
    <name evidence="1" type="ORF">GCM10022416_22270</name>
</gene>
<sequence>MADLIGPPRHVPLLHVVRGDLVESVHHGSVAVLGPDGRLLYAAGDVETPFFPRSAMKPLQAAGMLRSGLPLDGELLALAAASHSGEEHHRRGVRRILAEAGLGESDLRNTSDLPLDPDLRAQWRAQGRPPSRLAQNCSGKHAAMLLTARLNGWPTADYLDPGHPLQKVIADTVEDLTGDRIARTSADGCGAPLFAVSLHGLTRAYARIAAARDGHLATLAAALRAHPRMLAGRGRDVVRLTAAVPGLLAKDGFEAVMVAALPDGRAVGVKIADGSERARLPVTAAALTICGVDPAALAPFLETAVRGGDAVVGRFEIAGDLARRAAEAATAA</sequence>
<dbReference type="Pfam" id="PF06089">
    <property type="entry name" value="Asparaginase_II"/>
    <property type="match status" value="1"/>
</dbReference>
<dbReference type="InterPro" id="IPR010349">
    <property type="entry name" value="Asparaginase_II"/>
</dbReference>
<accession>A0ABP7YKF3</accession>
<comment type="caution">
    <text evidence="1">The sequence shown here is derived from an EMBL/GenBank/DDBJ whole genome shotgun (WGS) entry which is preliminary data.</text>
</comment>
<dbReference type="RefSeq" id="WP_345020148.1">
    <property type="nucleotide sequence ID" value="NZ_BAABDO010000024.1"/>
</dbReference>
<dbReference type="EMBL" id="BAABDO010000024">
    <property type="protein sequence ID" value="GAA4137611.1"/>
    <property type="molecule type" value="Genomic_DNA"/>
</dbReference>
<dbReference type="Proteomes" id="UP001500266">
    <property type="component" value="Unassembled WGS sequence"/>
</dbReference>
<evidence type="ECO:0000313" key="1">
    <source>
        <dbReference type="EMBL" id="GAA4137611.1"/>
    </source>
</evidence>
<reference evidence="2" key="1">
    <citation type="journal article" date="2019" name="Int. J. Syst. Evol. Microbiol.">
        <title>The Global Catalogue of Microorganisms (GCM) 10K type strain sequencing project: providing services to taxonomists for standard genome sequencing and annotation.</title>
        <authorList>
            <consortium name="The Broad Institute Genomics Platform"/>
            <consortium name="The Broad Institute Genome Sequencing Center for Infectious Disease"/>
            <person name="Wu L."/>
            <person name="Ma J."/>
        </authorList>
    </citation>
    <scope>NUCLEOTIDE SEQUENCE [LARGE SCALE GENOMIC DNA]</scope>
    <source>
        <strain evidence="2">JCM 17316</strain>
    </source>
</reference>
<protein>
    <submittedName>
        <fullName evidence="1">Asparaginase</fullName>
    </submittedName>
</protein>
<name>A0ABP7YKF3_9ACTN</name>
<organism evidence="1 2">
    <name type="scientific">Actinomadura keratinilytica</name>
    <dbReference type="NCBI Taxonomy" id="547461"/>
    <lineage>
        <taxon>Bacteria</taxon>
        <taxon>Bacillati</taxon>
        <taxon>Actinomycetota</taxon>
        <taxon>Actinomycetes</taxon>
        <taxon>Streptosporangiales</taxon>
        <taxon>Thermomonosporaceae</taxon>
        <taxon>Actinomadura</taxon>
    </lineage>
</organism>
<proteinExistence type="predicted"/>
<dbReference type="PANTHER" id="PTHR42110:SF1">
    <property type="entry name" value="L-ASPARAGINASE, PUTATIVE (AFU_ORTHOLOGUE AFUA_3G11890)-RELATED"/>
    <property type="match status" value="1"/>
</dbReference>
<dbReference type="PANTHER" id="PTHR42110">
    <property type="entry name" value="L-ASPARAGINASE, PUTATIVE (AFU_ORTHOLOGUE AFUA_3G11890)-RELATED"/>
    <property type="match status" value="1"/>
</dbReference>
<keyword evidence="2" id="KW-1185">Reference proteome</keyword>